<dbReference type="GO" id="GO:0043546">
    <property type="term" value="F:molybdopterin cofactor binding"/>
    <property type="evidence" value="ECO:0007669"/>
    <property type="project" value="InterPro"/>
</dbReference>
<evidence type="ECO:0000256" key="1">
    <source>
        <dbReference type="SAM" id="MobiDB-lite"/>
    </source>
</evidence>
<dbReference type="Proteomes" id="UP000345637">
    <property type="component" value="Unassembled WGS sequence"/>
</dbReference>
<dbReference type="Pfam" id="PF01568">
    <property type="entry name" value="Molydop_binding"/>
    <property type="match status" value="1"/>
</dbReference>
<proteinExistence type="predicted"/>
<dbReference type="AlphaFoldDB" id="A0A485ARU5"/>
<dbReference type="EMBL" id="CAADJE010000021">
    <property type="protein sequence ID" value="VFS63452.1"/>
    <property type="molecule type" value="Genomic_DNA"/>
</dbReference>
<feature type="region of interest" description="Disordered" evidence="1">
    <location>
        <begin position="164"/>
        <end position="184"/>
    </location>
</feature>
<reference evidence="3 4" key="1">
    <citation type="submission" date="2019-03" db="EMBL/GenBank/DDBJ databases">
        <authorList>
            <consortium name="Pathogen Informatics"/>
        </authorList>
    </citation>
    <scope>NUCLEOTIDE SEQUENCE [LARGE SCALE GENOMIC DNA]</scope>
    <source>
        <strain evidence="3 4">NCTC12998</strain>
    </source>
</reference>
<dbReference type="GO" id="GO:0016491">
    <property type="term" value="F:oxidoreductase activity"/>
    <property type="evidence" value="ECO:0007669"/>
    <property type="project" value="InterPro"/>
</dbReference>
<dbReference type="Gene3D" id="2.40.40.20">
    <property type="match status" value="1"/>
</dbReference>
<accession>A0A485ARU5</accession>
<gene>
    <name evidence="3" type="ORF">NCTC12998_02297</name>
</gene>
<dbReference type="SUPFAM" id="SSF50692">
    <property type="entry name" value="ADC-like"/>
    <property type="match status" value="1"/>
</dbReference>
<protein>
    <submittedName>
        <fullName evidence="3">Molydopterin dinucleotide binding domain</fullName>
    </submittedName>
</protein>
<sequence length="184" mass="21047">MISRGQRPGSLFVPMHWNNQFARRGRVNDLLSAITDPWSGQPESKQVAVAIAPWRPAWQGELFCRQPVPLPASVHWRRRATSGVSHLSLAGEHHPQEWLTDWCRQQGWQMQTAQAGARWSLLAWHEGTLMLGWWSHLWRAGNRCRVDRRRVSLSAADALAAPRAARREKKRRDGPCGADRLQLL</sequence>
<evidence type="ECO:0000259" key="2">
    <source>
        <dbReference type="Pfam" id="PF01568"/>
    </source>
</evidence>
<dbReference type="InterPro" id="IPR009010">
    <property type="entry name" value="Asp_de-COase-like_dom_sf"/>
</dbReference>
<feature type="domain" description="Molybdopterin dinucleotide-binding" evidence="2">
    <location>
        <begin position="2"/>
        <end position="47"/>
    </location>
</feature>
<evidence type="ECO:0000313" key="3">
    <source>
        <dbReference type="EMBL" id="VFS63452.1"/>
    </source>
</evidence>
<evidence type="ECO:0000313" key="4">
    <source>
        <dbReference type="Proteomes" id="UP000345637"/>
    </source>
</evidence>
<dbReference type="InterPro" id="IPR006657">
    <property type="entry name" value="MoPterin_dinucl-bd_dom"/>
</dbReference>
<organism evidence="3 4">
    <name type="scientific">Raoultella planticola</name>
    <name type="common">Klebsiella planticola</name>
    <dbReference type="NCBI Taxonomy" id="575"/>
    <lineage>
        <taxon>Bacteria</taxon>
        <taxon>Pseudomonadati</taxon>
        <taxon>Pseudomonadota</taxon>
        <taxon>Gammaproteobacteria</taxon>
        <taxon>Enterobacterales</taxon>
        <taxon>Enterobacteriaceae</taxon>
        <taxon>Klebsiella/Raoultella group</taxon>
        <taxon>Raoultella</taxon>
    </lineage>
</organism>
<name>A0A485ARU5_RAOPL</name>